<sequence length="156" mass="17687">MLNGVSTFLLTWNPVYGGLGESTIRRNVELTAQGKRVPGRWNTGGTTRKIQPGDRVFLLVLGSSDHGIFASGFVTSEVYKEVHWNDPRKLANYVNLEWDEFLEPADVLPGDLLQTVFTVNRWRPRSSGTQIVQGRENELERMWSEHVQEVRSTNTA</sequence>
<name>D4YLF1_9MICO</name>
<accession>D4YLF1</accession>
<organism evidence="1 2">
    <name type="scientific">Brevibacterium mcbrellneri ATCC 49030</name>
    <dbReference type="NCBI Taxonomy" id="585530"/>
    <lineage>
        <taxon>Bacteria</taxon>
        <taxon>Bacillati</taxon>
        <taxon>Actinomycetota</taxon>
        <taxon>Actinomycetes</taxon>
        <taxon>Micrococcales</taxon>
        <taxon>Brevibacteriaceae</taxon>
        <taxon>Brevibacterium</taxon>
    </lineage>
</organism>
<proteinExistence type="predicted"/>
<gene>
    <name evidence="1" type="ORF">HMPREF0183_0761</name>
</gene>
<dbReference type="Proteomes" id="UP000005714">
    <property type="component" value="Unassembled WGS sequence"/>
</dbReference>
<keyword evidence="2" id="KW-1185">Reference proteome</keyword>
<dbReference type="eggNOG" id="COG3183">
    <property type="taxonomic scope" value="Bacteria"/>
</dbReference>
<dbReference type="STRING" id="585530.HMPREF0183_0761"/>
<dbReference type="EMBL" id="ADNU01000021">
    <property type="protein sequence ID" value="EFG47985.1"/>
    <property type="molecule type" value="Genomic_DNA"/>
</dbReference>
<evidence type="ECO:0000313" key="2">
    <source>
        <dbReference type="Proteomes" id="UP000005714"/>
    </source>
</evidence>
<comment type="caution">
    <text evidence="1">The sequence shown here is derived from an EMBL/GenBank/DDBJ whole genome shotgun (WGS) entry which is preliminary data.</text>
</comment>
<reference evidence="1 2" key="1">
    <citation type="submission" date="2010-04" db="EMBL/GenBank/DDBJ databases">
        <authorList>
            <person name="Qin X."/>
            <person name="Bachman B."/>
            <person name="Battles P."/>
            <person name="Bell A."/>
            <person name="Bess C."/>
            <person name="Bickham C."/>
            <person name="Chaboub L."/>
            <person name="Chen D."/>
            <person name="Coyle M."/>
            <person name="Deiros D.R."/>
            <person name="Dinh H."/>
            <person name="Forbes L."/>
            <person name="Fowler G."/>
            <person name="Francisco L."/>
            <person name="Fu Q."/>
            <person name="Gubbala S."/>
            <person name="Hale W."/>
            <person name="Han Y."/>
            <person name="Hemphill L."/>
            <person name="Highlander S.K."/>
            <person name="Hirani K."/>
            <person name="Hogues M."/>
            <person name="Jackson L."/>
            <person name="Jakkamsetti A."/>
            <person name="Javaid M."/>
            <person name="Jiang H."/>
            <person name="Korchina V."/>
            <person name="Kovar C."/>
            <person name="Lara F."/>
            <person name="Lee S."/>
            <person name="Mata R."/>
            <person name="Mathew T."/>
            <person name="Moen C."/>
            <person name="Morales K."/>
            <person name="Munidasa M."/>
            <person name="Nazareth L."/>
            <person name="Ngo R."/>
            <person name="Nguyen L."/>
            <person name="Okwuonu G."/>
            <person name="Ongeri F."/>
            <person name="Patil S."/>
            <person name="Petrosino J."/>
            <person name="Pham C."/>
            <person name="Pham P."/>
            <person name="Pu L.-L."/>
            <person name="Puazo M."/>
            <person name="Raj R."/>
            <person name="Reid J."/>
            <person name="Rouhana J."/>
            <person name="Saada N."/>
            <person name="Shang Y."/>
            <person name="Simmons D."/>
            <person name="Thornton R."/>
            <person name="Warren J."/>
            <person name="Weissenberger G."/>
            <person name="Zhang J."/>
            <person name="Zhang L."/>
            <person name="Zhou C."/>
            <person name="Zhu D."/>
            <person name="Muzny D."/>
            <person name="Worley K."/>
            <person name="Gibbs R."/>
        </authorList>
    </citation>
    <scope>NUCLEOTIDE SEQUENCE [LARGE SCALE GENOMIC DNA]</scope>
    <source>
        <strain evidence="1 2">ATCC 49030</strain>
    </source>
</reference>
<dbReference type="AlphaFoldDB" id="D4YLF1"/>
<protein>
    <recommendedName>
        <fullName evidence="3">EVE domain-containing protein</fullName>
    </recommendedName>
</protein>
<evidence type="ECO:0008006" key="3">
    <source>
        <dbReference type="Google" id="ProtNLM"/>
    </source>
</evidence>
<evidence type="ECO:0000313" key="1">
    <source>
        <dbReference type="EMBL" id="EFG47985.1"/>
    </source>
</evidence>